<protein>
    <submittedName>
        <fullName evidence="2">Uncharacterized membrane protein SirB2</fullName>
    </submittedName>
</protein>
<keyword evidence="1" id="KW-1133">Transmembrane helix</keyword>
<keyword evidence="1" id="KW-0812">Transmembrane</keyword>
<dbReference type="PIRSF" id="PIRSF005610">
    <property type="entry name" value="SirB"/>
    <property type="match status" value="1"/>
</dbReference>
<keyword evidence="3" id="KW-1185">Reference proteome</keyword>
<feature type="transmembrane region" description="Helical" evidence="1">
    <location>
        <begin position="49"/>
        <end position="66"/>
    </location>
</feature>
<feature type="transmembrane region" description="Helical" evidence="1">
    <location>
        <begin position="72"/>
        <end position="92"/>
    </location>
</feature>
<evidence type="ECO:0000256" key="1">
    <source>
        <dbReference type="SAM" id="Phobius"/>
    </source>
</evidence>
<organism evidence="2 3">
    <name type="scientific">Marinobacter mobilis</name>
    <dbReference type="NCBI Taxonomy" id="488533"/>
    <lineage>
        <taxon>Bacteria</taxon>
        <taxon>Pseudomonadati</taxon>
        <taxon>Pseudomonadota</taxon>
        <taxon>Gammaproteobacteria</taxon>
        <taxon>Pseudomonadales</taxon>
        <taxon>Marinobacteraceae</taxon>
        <taxon>Marinobacter</taxon>
    </lineage>
</organism>
<proteinExistence type="predicted"/>
<dbReference type="Pfam" id="PF04247">
    <property type="entry name" value="SirB"/>
    <property type="match status" value="1"/>
</dbReference>
<dbReference type="STRING" id="488533.SAMN04487960_101378"/>
<accession>A0A1H2R0X9</accession>
<dbReference type="PANTHER" id="PTHR39594:SF1">
    <property type="entry name" value="PROTEIN YCHQ"/>
    <property type="match status" value="1"/>
</dbReference>
<dbReference type="EMBL" id="FNNE01000001">
    <property type="protein sequence ID" value="SDW12838.1"/>
    <property type="molecule type" value="Genomic_DNA"/>
</dbReference>
<gene>
    <name evidence="2" type="ORF">SAMN04487960_101378</name>
</gene>
<evidence type="ECO:0000313" key="2">
    <source>
        <dbReference type="EMBL" id="SDW12838.1"/>
    </source>
</evidence>
<feature type="transmembrane region" description="Helical" evidence="1">
    <location>
        <begin position="99"/>
        <end position="118"/>
    </location>
</feature>
<feature type="transmembrane region" description="Helical" evidence="1">
    <location>
        <begin position="6"/>
        <end position="28"/>
    </location>
</feature>
<dbReference type="OrthoDB" id="5588650at2"/>
<reference evidence="2 3" key="1">
    <citation type="submission" date="2016-10" db="EMBL/GenBank/DDBJ databases">
        <authorList>
            <person name="de Groot N.N."/>
        </authorList>
    </citation>
    <scope>NUCLEOTIDE SEQUENCE [LARGE SCALE GENOMIC DNA]</scope>
    <source>
        <strain evidence="2 3">CGMCC 1.7059</strain>
    </source>
</reference>
<sequence length="127" mass="13897">MTSYLILKHLHMTAAYLTITLFALRLALDGCGRSGWRQGPLRWVPHVNDTVLLLAAVGLVVVSGWMPFVHHWLTLKIVLLLGYIAAGAVALNPQRTRPVRWLASLLALAQVGLIVVLAKTKPLLFGA</sequence>
<evidence type="ECO:0000313" key="3">
    <source>
        <dbReference type="Proteomes" id="UP000199675"/>
    </source>
</evidence>
<dbReference type="RefSeq" id="WP_091811236.1">
    <property type="nucleotide sequence ID" value="NZ_FNNE01000001.1"/>
</dbReference>
<name>A0A1H2R0X9_9GAMM</name>
<dbReference type="GO" id="GO:0005886">
    <property type="term" value="C:plasma membrane"/>
    <property type="evidence" value="ECO:0007669"/>
    <property type="project" value="TreeGrafter"/>
</dbReference>
<dbReference type="Proteomes" id="UP000199675">
    <property type="component" value="Unassembled WGS sequence"/>
</dbReference>
<dbReference type="PANTHER" id="PTHR39594">
    <property type="entry name" value="PROTEIN YCHQ"/>
    <property type="match status" value="1"/>
</dbReference>
<dbReference type="AlphaFoldDB" id="A0A1H2R0X9"/>
<dbReference type="InterPro" id="IPR007360">
    <property type="entry name" value="SirB"/>
</dbReference>
<keyword evidence="1" id="KW-0472">Membrane</keyword>